<comment type="caution">
    <text evidence="6">The sequence shown here is derived from an EMBL/GenBank/DDBJ whole genome shotgun (WGS) entry which is preliminary data.</text>
</comment>
<dbReference type="PANTHER" id="PTHR38480">
    <property type="entry name" value="SLR0254 PROTEIN"/>
    <property type="match status" value="1"/>
</dbReference>
<protein>
    <submittedName>
        <fullName evidence="6">Putative RDD family membrane protein YckC</fullName>
    </submittedName>
</protein>
<comment type="subcellular location">
    <subcellularLocation>
        <location evidence="1">Membrane</location>
        <topology evidence="1">Multi-pass membrane protein</topology>
    </subcellularLocation>
</comment>
<proteinExistence type="predicted"/>
<name>A0A841HR78_9GAMM</name>
<reference evidence="6 7" key="1">
    <citation type="submission" date="2020-08" db="EMBL/GenBank/DDBJ databases">
        <title>Genomic Encyclopedia of Type Strains, Phase IV (KMG-IV): sequencing the most valuable type-strain genomes for metagenomic binning, comparative biology and taxonomic classification.</title>
        <authorList>
            <person name="Goeker M."/>
        </authorList>
    </citation>
    <scope>NUCLEOTIDE SEQUENCE [LARGE SCALE GENOMIC DNA]</scope>
    <source>
        <strain evidence="6 7">DSM 26723</strain>
    </source>
</reference>
<keyword evidence="2" id="KW-0812">Transmembrane</keyword>
<feature type="domain" description="RDD" evidence="5">
    <location>
        <begin position="25"/>
        <end position="146"/>
    </location>
</feature>
<dbReference type="Pfam" id="PF06271">
    <property type="entry name" value="RDD"/>
    <property type="match status" value="1"/>
</dbReference>
<evidence type="ECO:0000256" key="1">
    <source>
        <dbReference type="ARBA" id="ARBA00004141"/>
    </source>
</evidence>
<sequence>MAGEVLDTGVSTETPEGILIELRPAGLTPRLYAFLIDQFIRLCILMAIGTVATFMEGVGMGLYLIIAFLLEWFYPVLFELSRWGTTPGKRALKLKVVMDTGLPITPAASFTRNLLRVVDFLPLLYGFAAISMLTRSDFKRLGDIAAATLVVYQPQPSSKITLESIAPLAPAMALSPRDQAAIIALAARASRLTADRMDELAAIAAPVSGDAGRSGPEVTRRVLAVAQWLLGRR</sequence>
<dbReference type="EMBL" id="JACHHZ010000006">
    <property type="protein sequence ID" value="MBB6095861.1"/>
    <property type="molecule type" value="Genomic_DNA"/>
</dbReference>
<keyword evidence="4" id="KW-0472">Membrane</keyword>
<organism evidence="6 7">
    <name type="scientific">Povalibacter uvarum</name>
    <dbReference type="NCBI Taxonomy" id="732238"/>
    <lineage>
        <taxon>Bacteria</taxon>
        <taxon>Pseudomonadati</taxon>
        <taxon>Pseudomonadota</taxon>
        <taxon>Gammaproteobacteria</taxon>
        <taxon>Steroidobacterales</taxon>
        <taxon>Steroidobacteraceae</taxon>
        <taxon>Povalibacter</taxon>
    </lineage>
</organism>
<dbReference type="AlphaFoldDB" id="A0A841HR78"/>
<evidence type="ECO:0000256" key="2">
    <source>
        <dbReference type="ARBA" id="ARBA00022692"/>
    </source>
</evidence>
<evidence type="ECO:0000313" key="7">
    <source>
        <dbReference type="Proteomes" id="UP000588068"/>
    </source>
</evidence>
<keyword evidence="7" id="KW-1185">Reference proteome</keyword>
<accession>A0A841HR78</accession>
<evidence type="ECO:0000256" key="4">
    <source>
        <dbReference type="ARBA" id="ARBA00023136"/>
    </source>
</evidence>
<dbReference type="RefSeq" id="WP_184335248.1">
    <property type="nucleotide sequence ID" value="NZ_JACHHZ010000006.1"/>
</dbReference>
<dbReference type="PANTHER" id="PTHR38480:SF1">
    <property type="entry name" value="SLR0254 PROTEIN"/>
    <property type="match status" value="1"/>
</dbReference>
<dbReference type="InterPro" id="IPR010432">
    <property type="entry name" value="RDD"/>
</dbReference>
<keyword evidence="3" id="KW-1133">Transmembrane helix</keyword>
<evidence type="ECO:0000259" key="5">
    <source>
        <dbReference type="Pfam" id="PF06271"/>
    </source>
</evidence>
<evidence type="ECO:0000313" key="6">
    <source>
        <dbReference type="EMBL" id="MBB6095861.1"/>
    </source>
</evidence>
<dbReference type="Proteomes" id="UP000588068">
    <property type="component" value="Unassembled WGS sequence"/>
</dbReference>
<evidence type="ECO:0000256" key="3">
    <source>
        <dbReference type="ARBA" id="ARBA00022989"/>
    </source>
</evidence>
<gene>
    <name evidence="6" type="ORF">HNQ60_004752</name>
</gene>
<dbReference type="GO" id="GO:0016020">
    <property type="term" value="C:membrane"/>
    <property type="evidence" value="ECO:0007669"/>
    <property type="project" value="UniProtKB-SubCell"/>
</dbReference>